<feature type="domain" description="F-box" evidence="1">
    <location>
        <begin position="1"/>
        <end position="42"/>
    </location>
</feature>
<dbReference type="InterPro" id="IPR050942">
    <property type="entry name" value="F-box_BR-signaling"/>
</dbReference>
<evidence type="ECO:0000313" key="2">
    <source>
        <dbReference type="EMBL" id="MED6145267.1"/>
    </source>
</evidence>
<dbReference type="Gene3D" id="1.20.1280.50">
    <property type="match status" value="1"/>
</dbReference>
<dbReference type="EMBL" id="JASCZI010090703">
    <property type="protein sequence ID" value="MED6145267.1"/>
    <property type="molecule type" value="Genomic_DNA"/>
</dbReference>
<dbReference type="InterPro" id="IPR001810">
    <property type="entry name" value="F-box_dom"/>
</dbReference>
<proteinExistence type="predicted"/>
<sequence>MDLPLELLDLIFQRLSLIDNLMNCRATCRSWRNAADAIFTSKLPLMLSLTACKTPPASFCSRIVMKKGPNFATLSAPWSNHDEPCTVLTPTWPGTIDSTDIIRVHSVQGCYEEDESLISRKNMKQRLAFIKFKQGSWIEIKEKTNEIFYDIAVDDDDKLYGLTFKHNTSVVFVINLKHHHHKRLFMLNTIKDIGEVFDIGDRFLLWDYTRVSFVSTKGLTLPDKFKGGNCIFFCHANTYSYFHHQGREGRGREGRGRGQGRFQFEDHDMGVFFLGDRTITRFPISSSLPFSYQNMWFIPTPAPILKKSDRNQNKRRRQKMYDDIPLAFNSYKK</sequence>
<evidence type="ECO:0000259" key="1">
    <source>
        <dbReference type="PROSITE" id="PS50181"/>
    </source>
</evidence>
<dbReference type="SMART" id="SM00256">
    <property type="entry name" value="FBOX"/>
    <property type="match status" value="1"/>
</dbReference>
<reference evidence="2 3" key="1">
    <citation type="journal article" date="2023" name="Plants (Basel)">
        <title>Bridging the Gap: Combining Genomics and Transcriptomics Approaches to Understand Stylosanthes scabra, an Orphan Legume from the Brazilian Caatinga.</title>
        <authorList>
            <person name="Ferreira-Neto J.R.C."/>
            <person name="da Silva M.D."/>
            <person name="Binneck E."/>
            <person name="de Melo N.F."/>
            <person name="da Silva R.H."/>
            <person name="de Melo A.L.T.M."/>
            <person name="Pandolfi V."/>
            <person name="Bustamante F.O."/>
            <person name="Brasileiro-Vidal A.C."/>
            <person name="Benko-Iseppon A.M."/>
        </authorList>
    </citation>
    <scope>NUCLEOTIDE SEQUENCE [LARGE SCALE GENOMIC DNA]</scope>
    <source>
        <tissue evidence="2">Leaves</tissue>
    </source>
</reference>
<protein>
    <recommendedName>
        <fullName evidence="1">F-box domain-containing protein</fullName>
    </recommendedName>
</protein>
<dbReference type="PANTHER" id="PTHR44259:SF114">
    <property type="entry name" value="OS06G0707300 PROTEIN"/>
    <property type="match status" value="1"/>
</dbReference>
<evidence type="ECO:0000313" key="3">
    <source>
        <dbReference type="Proteomes" id="UP001341840"/>
    </source>
</evidence>
<dbReference type="PROSITE" id="PS50181">
    <property type="entry name" value="FBOX"/>
    <property type="match status" value="1"/>
</dbReference>
<dbReference type="PANTHER" id="PTHR44259">
    <property type="entry name" value="OS07G0183000 PROTEIN-RELATED"/>
    <property type="match status" value="1"/>
</dbReference>
<gene>
    <name evidence="2" type="ORF">PIB30_023508</name>
</gene>
<dbReference type="SUPFAM" id="SSF81383">
    <property type="entry name" value="F-box domain"/>
    <property type="match status" value="1"/>
</dbReference>
<accession>A0ABU6T985</accession>
<dbReference type="InterPro" id="IPR036047">
    <property type="entry name" value="F-box-like_dom_sf"/>
</dbReference>
<organism evidence="2 3">
    <name type="scientific">Stylosanthes scabra</name>
    <dbReference type="NCBI Taxonomy" id="79078"/>
    <lineage>
        <taxon>Eukaryota</taxon>
        <taxon>Viridiplantae</taxon>
        <taxon>Streptophyta</taxon>
        <taxon>Embryophyta</taxon>
        <taxon>Tracheophyta</taxon>
        <taxon>Spermatophyta</taxon>
        <taxon>Magnoliopsida</taxon>
        <taxon>eudicotyledons</taxon>
        <taxon>Gunneridae</taxon>
        <taxon>Pentapetalae</taxon>
        <taxon>rosids</taxon>
        <taxon>fabids</taxon>
        <taxon>Fabales</taxon>
        <taxon>Fabaceae</taxon>
        <taxon>Papilionoideae</taxon>
        <taxon>50 kb inversion clade</taxon>
        <taxon>dalbergioids sensu lato</taxon>
        <taxon>Dalbergieae</taxon>
        <taxon>Pterocarpus clade</taxon>
        <taxon>Stylosanthes</taxon>
    </lineage>
</organism>
<dbReference type="Pfam" id="PF00646">
    <property type="entry name" value="F-box"/>
    <property type="match status" value="1"/>
</dbReference>
<keyword evidence="3" id="KW-1185">Reference proteome</keyword>
<name>A0ABU6T985_9FABA</name>
<comment type="caution">
    <text evidence="2">The sequence shown here is derived from an EMBL/GenBank/DDBJ whole genome shotgun (WGS) entry which is preliminary data.</text>
</comment>
<dbReference type="Proteomes" id="UP001341840">
    <property type="component" value="Unassembled WGS sequence"/>
</dbReference>